<feature type="DNA-binding region" description="H-T-H motif" evidence="4">
    <location>
        <begin position="25"/>
        <end position="44"/>
    </location>
</feature>
<comment type="caution">
    <text evidence="7">The sequence shown here is derived from an EMBL/GenBank/DDBJ whole genome shotgun (WGS) entry which is preliminary data.</text>
</comment>
<dbReference type="SUPFAM" id="SSF48498">
    <property type="entry name" value="Tetracyclin repressor-like, C-terminal domain"/>
    <property type="match status" value="1"/>
</dbReference>
<evidence type="ECO:0000256" key="2">
    <source>
        <dbReference type="ARBA" id="ARBA00023125"/>
    </source>
</evidence>
<organism evidence="7 8">
    <name type="scientific">Actinoplanes cyaneus</name>
    <dbReference type="NCBI Taxonomy" id="52696"/>
    <lineage>
        <taxon>Bacteria</taxon>
        <taxon>Bacillati</taxon>
        <taxon>Actinomycetota</taxon>
        <taxon>Actinomycetes</taxon>
        <taxon>Micromonosporales</taxon>
        <taxon>Micromonosporaceae</taxon>
        <taxon>Actinoplanes</taxon>
    </lineage>
</organism>
<dbReference type="SUPFAM" id="SSF46689">
    <property type="entry name" value="Homeodomain-like"/>
    <property type="match status" value="1"/>
</dbReference>
<accession>A0A919IC68</accession>
<dbReference type="PROSITE" id="PS50977">
    <property type="entry name" value="HTH_TETR_2"/>
    <property type="match status" value="1"/>
</dbReference>
<dbReference type="GO" id="GO:0000976">
    <property type="term" value="F:transcription cis-regulatory region binding"/>
    <property type="evidence" value="ECO:0007669"/>
    <property type="project" value="TreeGrafter"/>
</dbReference>
<keyword evidence="1" id="KW-0805">Transcription regulation</keyword>
<feature type="compositionally biased region" description="Basic and acidic residues" evidence="5">
    <location>
        <begin position="189"/>
        <end position="202"/>
    </location>
</feature>
<sequence length="255" mass="26252">MDDKRRLILDQALALVDERGLAAMSMRAVAERVGLTSMALYPYVGGKDALLDGLVDLLHLELGTSVGDDLADIGWRERLRALGRAVRSLAHAHPSAFPLLLNRSAAGASASWLTAALRGILHDAGVPVSEIPRLARMICAFLLGYTTGEVTGGLPRVPPPGANPDAADPDADAADAASPGADAAGPDPHAADPDLHAADPDLHAAGPDPDAAEPGPEAVSLAEDAAAREAEFDADLGDLIGLVAHAARHPARERS</sequence>
<dbReference type="InterPro" id="IPR050109">
    <property type="entry name" value="HTH-type_TetR-like_transc_reg"/>
</dbReference>
<keyword evidence="2 4" id="KW-0238">DNA-binding</keyword>
<dbReference type="Gene3D" id="1.10.10.60">
    <property type="entry name" value="Homeodomain-like"/>
    <property type="match status" value="1"/>
</dbReference>
<feature type="region of interest" description="Disordered" evidence="5">
    <location>
        <begin position="154"/>
        <end position="223"/>
    </location>
</feature>
<dbReference type="GO" id="GO:0003700">
    <property type="term" value="F:DNA-binding transcription factor activity"/>
    <property type="evidence" value="ECO:0007669"/>
    <property type="project" value="TreeGrafter"/>
</dbReference>
<proteinExistence type="predicted"/>
<dbReference type="PRINTS" id="PR00455">
    <property type="entry name" value="HTHTETR"/>
</dbReference>
<dbReference type="PANTHER" id="PTHR30055:SF151">
    <property type="entry name" value="TRANSCRIPTIONAL REGULATORY PROTEIN"/>
    <property type="match status" value="1"/>
</dbReference>
<protein>
    <recommendedName>
        <fullName evidence="6">HTH tetR-type domain-containing protein</fullName>
    </recommendedName>
</protein>
<evidence type="ECO:0000256" key="1">
    <source>
        <dbReference type="ARBA" id="ARBA00023015"/>
    </source>
</evidence>
<dbReference type="InterPro" id="IPR001647">
    <property type="entry name" value="HTH_TetR"/>
</dbReference>
<dbReference type="InterPro" id="IPR025996">
    <property type="entry name" value="MT1864/Rv1816-like_C"/>
</dbReference>
<dbReference type="InterPro" id="IPR036271">
    <property type="entry name" value="Tet_transcr_reg_TetR-rel_C_sf"/>
</dbReference>
<evidence type="ECO:0000313" key="7">
    <source>
        <dbReference type="EMBL" id="GID63084.1"/>
    </source>
</evidence>
<dbReference type="Pfam" id="PF00440">
    <property type="entry name" value="TetR_N"/>
    <property type="match status" value="1"/>
</dbReference>
<dbReference type="Gene3D" id="1.10.357.10">
    <property type="entry name" value="Tetracycline Repressor, domain 2"/>
    <property type="match status" value="1"/>
</dbReference>
<dbReference type="PANTHER" id="PTHR30055">
    <property type="entry name" value="HTH-TYPE TRANSCRIPTIONAL REGULATOR RUTR"/>
    <property type="match status" value="1"/>
</dbReference>
<dbReference type="EMBL" id="BOMH01000007">
    <property type="protein sequence ID" value="GID63084.1"/>
    <property type="molecule type" value="Genomic_DNA"/>
</dbReference>
<feature type="compositionally biased region" description="Low complexity" evidence="5">
    <location>
        <begin position="203"/>
        <end position="223"/>
    </location>
</feature>
<feature type="compositionally biased region" description="Low complexity" evidence="5">
    <location>
        <begin position="174"/>
        <end position="188"/>
    </location>
</feature>
<gene>
    <name evidence="7" type="ORF">Acy02nite_09650</name>
</gene>
<keyword evidence="3" id="KW-0804">Transcription</keyword>
<evidence type="ECO:0000256" key="3">
    <source>
        <dbReference type="ARBA" id="ARBA00023163"/>
    </source>
</evidence>
<evidence type="ECO:0000259" key="6">
    <source>
        <dbReference type="PROSITE" id="PS50977"/>
    </source>
</evidence>
<dbReference type="RefSeq" id="WP_239174227.1">
    <property type="nucleotide sequence ID" value="NZ_BOMH01000007.1"/>
</dbReference>
<dbReference type="Proteomes" id="UP000619479">
    <property type="component" value="Unassembled WGS sequence"/>
</dbReference>
<evidence type="ECO:0000313" key="8">
    <source>
        <dbReference type="Proteomes" id="UP000619479"/>
    </source>
</evidence>
<dbReference type="InterPro" id="IPR009057">
    <property type="entry name" value="Homeodomain-like_sf"/>
</dbReference>
<evidence type="ECO:0000256" key="4">
    <source>
        <dbReference type="PROSITE-ProRule" id="PRU00335"/>
    </source>
</evidence>
<reference evidence="7" key="1">
    <citation type="submission" date="2021-01" db="EMBL/GenBank/DDBJ databases">
        <title>Whole genome shotgun sequence of Actinoplanes cyaneus NBRC 14990.</title>
        <authorList>
            <person name="Komaki H."/>
            <person name="Tamura T."/>
        </authorList>
    </citation>
    <scope>NUCLEOTIDE SEQUENCE</scope>
    <source>
        <strain evidence="7">NBRC 14990</strain>
    </source>
</reference>
<dbReference type="Pfam" id="PF13305">
    <property type="entry name" value="TetR_C_33"/>
    <property type="match status" value="1"/>
</dbReference>
<keyword evidence="8" id="KW-1185">Reference proteome</keyword>
<evidence type="ECO:0000256" key="5">
    <source>
        <dbReference type="SAM" id="MobiDB-lite"/>
    </source>
</evidence>
<name>A0A919IC68_9ACTN</name>
<dbReference type="AlphaFoldDB" id="A0A919IC68"/>
<feature type="domain" description="HTH tetR-type" evidence="6">
    <location>
        <begin position="2"/>
        <end position="62"/>
    </location>
</feature>